<dbReference type="InterPro" id="IPR011545">
    <property type="entry name" value="DEAD/DEAH_box_helicase_dom"/>
</dbReference>
<dbReference type="RefSeq" id="WP_307226628.1">
    <property type="nucleotide sequence ID" value="NZ_JAUSTT010000003.1"/>
</dbReference>
<dbReference type="Proteomes" id="UP001223586">
    <property type="component" value="Unassembled WGS sequence"/>
</dbReference>
<feature type="short sequence motif" description="Q motif" evidence="6">
    <location>
        <begin position="1"/>
        <end position="29"/>
    </location>
</feature>
<dbReference type="CDD" id="cd00268">
    <property type="entry name" value="DEADc"/>
    <property type="match status" value="1"/>
</dbReference>
<dbReference type="GO" id="GO:0003724">
    <property type="term" value="F:RNA helicase activity"/>
    <property type="evidence" value="ECO:0007669"/>
    <property type="project" value="UniProtKB-EC"/>
</dbReference>
<dbReference type="Pfam" id="PF00271">
    <property type="entry name" value="Helicase_C"/>
    <property type="match status" value="1"/>
</dbReference>
<evidence type="ECO:0000256" key="3">
    <source>
        <dbReference type="ARBA" id="ARBA00022806"/>
    </source>
</evidence>
<organism evidence="11 12">
    <name type="scientific">Bacillus chungangensis</name>
    <dbReference type="NCBI Taxonomy" id="587633"/>
    <lineage>
        <taxon>Bacteria</taxon>
        <taxon>Bacillati</taxon>
        <taxon>Bacillota</taxon>
        <taxon>Bacilli</taxon>
        <taxon>Bacillales</taxon>
        <taxon>Bacillaceae</taxon>
        <taxon>Bacillus</taxon>
    </lineage>
</organism>
<accession>A0ABT9WPE6</accession>
<dbReference type="CDD" id="cd18787">
    <property type="entry name" value="SF2_C_DEAD"/>
    <property type="match status" value="1"/>
</dbReference>
<evidence type="ECO:0000256" key="6">
    <source>
        <dbReference type="PROSITE-ProRule" id="PRU00552"/>
    </source>
</evidence>
<evidence type="ECO:0000256" key="4">
    <source>
        <dbReference type="ARBA" id="ARBA00022840"/>
    </source>
</evidence>
<comment type="caution">
    <text evidence="11">The sequence shown here is derived from an EMBL/GenBank/DDBJ whole genome shotgun (WGS) entry which is preliminary data.</text>
</comment>
<reference evidence="11 12" key="1">
    <citation type="submission" date="2023-07" db="EMBL/GenBank/DDBJ databases">
        <title>Genomic Encyclopedia of Type Strains, Phase IV (KMG-IV): sequencing the most valuable type-strain genomes for metagenomic binning, comparative biology and taxonomic classification.</title>
        <authorList>
            <person name="Goeker M."/>
        </authorList>
    </citation>
    <scope>NUCLEOTIDE SEQUENCE [LARGE SCALE GENOMIC DNA]</scope>
    <source>
        <strain evidence="11 12">DSM 23837</strain>
    </source>
</reference>
<dbReference type="Gene3D" id="3.40.50.300">
    <property type="entry name" value="P-loop containing nucleotide triphosphate hydrolases"/>
    <property type="match status" value="2"/>
</dbReference>
<evidence type="ECO:0000259" key="9">
    <source>
        <dbReference type="PROSITE" id="PS51194"/>
    </source>
</evidence>
<dbReference type="PROSITE" id="PS51195">
    <property type="entry name" value="Q_MOTIF"/>
    <property type="match status" value="1"/>
</dbReference>
<dbReference type="SMART" id="SM00490">
    <property type="entry name" value="HELICc"/>
    <property type="match status" value="1"/>
</dbReference>
<dbReference type="PROSITE" id="PS51194">
    <property type="entry name" value="HELICASE_CTER"/>
    <property type="match status" value="1"/>
</dbReference>
<dbReference type="InterPro" id="IPR027417">
    <property type="entry name" value="P-loop_NTPase"/>
</dbReference>
<protein>
    <submittedName>
        <fullName evidence="11">ATP-dependent RNA helicase DeaD</fullName>
        <ecNumber evidence="11">3.6.4.13</ecNumber>
    </submittedName>
</protein>
<evidence type="ECO:0000256" key="7">
    <source>
        <dbReference type="SAM" id="MobiDB-lite"/>
    </source>
</evidence>
<evidence type="ECO:0000256" key="2">
    <source>
        <dbReference type="ARBA" id="ARBA00022801"/>
    </source>
</evidence>
<evidence type="ECO:0000259" key="10">
    <source>
        <dbReference type="PROSITE" id="PS51195"/>
    </source>
</evidence>
<feature type="compositionally biased region" description="Basic and acidic residues" evidence="7">
    <location>
        <begin position="408"/>
        <end position="419"/>
    </location>
</feature>
<evidence type="ECO:0000259" key="8">
    <source>
        <dbReference type="PROSITE" id="PS51192"/>
    </source>
</evidence>
<dbReference type="InterPro" id="IPR001650">
    <property type="entry name" value="Helicase_C-like"/>
</dbReference>
<evidence type="ECO:0000256" key="1">
    <source>
        <dbReference type="ARBA" id="ARBA00022741"/>
    </source>
</evidence>
<keyword evidence="3 11" id="KW-0347">Helicase</keyword>
<gene>
    <name evidence="11" type="ORF">J2S08_000661</name>
</gene>
<keyword evidence="4" id="KW-0067">ATP-binding</keyword>
<name>A0ABT9WPE6_9BACI</name>
<dbReference type="Pfam" id="PF00270">
    <property type="entry name" value="DEAD"/>
    <property type="match status" value="1"/>
</dbReference>
<dbReference type="InterPro" id="IPR044742">
    <property type="entry name" value="DEAD/DEAH_RhlB"/>
</dbReference>
<dbReference type="EMBL" id="JAUSTT010000003">
    <property type="protein sequence ID" value="MDQ0174827.1"/>
    <property type="molecule type" value="Genomic_DNA"/>
</dbReference>
<dbReference type="SUPFAM" id="SSF52540">
    <property type="entry name" value="P-loop containing nucleoside triphosphate hydrolases"/>
    <property type="match status" value="1"/>
</dbReference>
<evidence type="ECO:0000313" key="11">
    <source>
        <dbReference type="EMBL" id="MDQ0174827.1"/>
    </source>
</evidence>
<feature type="domain" description="Helicase ATP-binding" evidence="8">
    <location>
        <begin position="32"/>
        <end position="203"/>
    </location>
</feature>
<proteinExistence type="inferred from homology"/>
<dbReference type="PROSITE" id="PS51192">
    <property type="entry name" value="HELICASE_ATP_BIND_1"/>
    <property type="match status" value="1"/>
</dbReference>
<feature type="compositionally biased region" description="Basic residues" evidence="7">
    <location>
        <begin position="398"/>
        <end position="407"/>
    </location>
</feature>
<feature type="domain" description="DEAD-box RNA helicase Q" evidence="10">
    <location>
        <begin position="1"/>
        <end position="29"/>
    </location>
</feature>
<dbReference type="InterPro" id="IPR014001">
    <property type="entry name" value="Helicase_ATP-bd"/>
</dbReference>
<dbReference type="GO" id="GO:0016787">
    <property type="term" value="F:hydrolase activity"/>
    <property type="evidence" value="ECO:0007669"/>
    <property type="project" value="UniProtKB-KW"/>
</dbReference>
<keyword evidence="1" id="KW-0547">Nucleotide-binding</keyword>
<dbReference type="EC" id="3.6.4.13" evidence="11"/>
<evidence type="ECO:0000313" key="12">
    <source>
        <dbReference type="Proteomes" id="UP001223586"/>
    </source>
</evidence>
<sequence length="419" mass="47464">MTFQQLGISKSRCDRLITMQIEKPTEIQARAIPLVLDGKDIVAKAQTGTGKTLAFVLPMLEKIDVALLHIQGLIITPTRELALQITKEVQKLTEGRLDPNVLAIYGGQDVVKQINKLKNDIHLAIGTPGRLLDHLRQGTIDLSNVSMLVLDEADQMLHIGFLSEVEDIIHQTSENRQTMLFSATMPKEIRRLARAYMSNPKDIYIKTEQVTVKEIQQIIVETTDRAKQDTLCHMLLEEQPFLGMIFCRTRRRVSKLNDSLQSQGFLVDELHGGLSQAKRERVLERFRKAELQYLIATDVAARGLDVDGVTHVFNYDVPLDAESYIHRIGRTGRAGEHGLAVTFIAPKDRDYVNIIEKGIDMKIPKKSTSVMHSKKLNNNKINSTSKFKKTTSSSLDSKKHHRKRPKKRSGDFTRSKQKR</sequence>
<dbReference type="PANTHER" id="PTHR47959:SF1">
    <property type="entry name" value="ATP-DEPENDENT RNA HELICASE DBPA"/>
    <property type="match status" value="1"/>
</dbReference>
<dbReference type="InterPro" id="IPR050079">
    <property type="entry name" value="DEAD_box_RNA_helicase"/>
</dbReference>
<feature type="domain" description="Helicase C-terminal" evidence="9">
    <location>
        <begin position="214"/>
        <end position="377"/>
    </location>
</feature>
<dbReference type="SMART" id="SM00487">
    <property type="entry name" value="DEXDc"/>
    <property type="match status" value="1"/>
</dbReference>
<evidence type="ECO:0000256" key="5">
    <source>
        <dbReference type="ARBA" id="ARBA00038437"/>
    </source>
</evidence>
<feature type="compositionally biased region" description="Low complexity" evidence="7">
    <location>
        <begin position="378"/>
        <end position="395"/>
    </location>
</feature>
<dbReference type="InterPro" id="IPR014014">
    <property type="entry name" value="RNA_helicase_DEAD_Q_motif"/>
</dbReference>
<keyword evidence="2 11" id="KW-0378">Hydrolase</keyword>
<feature type="region of interest" description="Disordered" evidence="7">
    <location>
        <begin position="366"/>
        <end position="419"/>
    </location>
</feature>
<keyword evidence="12" id="KW-1185">Reference proteome</keyword>
<dbReference type="PANTHER" id="PTHR47959">
    <property type="entry name" value="ATP-DEPENDENT RNA HELICASE RHLE-RELATED"/>
    <property type="match status" value="1"/>
</dbReference>
<comment type="similarity">
    <text evidence="5">Belongs to the DEAD box helicase family.</text>
</comment>